<organism evidence="1 2">
    <name type="scientific">Paraphoma chrysanthemicola</name>
    <dbReference type="NCBI Taxonomy" id="798071"/>
    <lineage>
        <taxon>Eukaryota</taxon>
        <taxon>Fungi</taxon>
        <taxon>Dikarya</taxon>
        <taxon>Ascomycota</taxon>
        <taxon>Pezizomycotina</taxon>
        <taxon>Dothideomycetes</taxon>
        <taxon>Pleosporomycetidae</taxon>
        <taxon>Pleosporales</taxon>
        <taxon>Pleosporineae</taxon>
        <taxon>Phaeosphaeriaceae</taxon>
        <taxon>Paraphoma</taxon>
    </lineage>
</organism>
<gene>
    <name evidence="1" type="ORF">FB567DRAFT_529246</name>
</gene>
<dbReference type="Proteomes" id="UP000813461">
    <property type="component" value="Unassembled WGS sequence"/>
</dbReference>
<dbReference type="EMBL" id="JAGMVJ010000012">
    <property type="protein sequence ID" value="KAH7084558.1"/>
    <property type="molecule type" value="Genomic_DNA"/>
</dbReference>
<proteinExistence type="predicted"/>
<sequence>MMFAATKTQCPICLNVVQPVNYALGLLKHIQGVHFNRCEDFMERIDLQAFVNFIGIWVVRRKQKKPAARDQQHTRQQSLRQKTDNVVFPDIVFSPRESICVPITVELDECRRNTALSLGKASVRVSGMKMCTRDVAHNLKLQSAYPRSRSSYRGAAVLHVTTTPQYLTLDQITQVATAWHLTSVFNGLIRLLRLAQSFAFDDRVPSYAR</sequence>
<evidence type="ECO:0000313" key="1">
    <source>
        <dbReference type="EMBL" id="KAH7084558.1"/>
    </source>
</evidence>
<dbReference type="AlphaFoldDB" id="A0A8K0VWY7"/>
<name>A0A8K0VWY7_9PLEO</name>
<protein>
    <submittedName>
        <fullName evidence="1">Uncharacterized protein</fullName>
    </submittedName>
</protein>
<reference evidence="1" key="1">
    <citation type="journal article" date="2021" name="Nat. Commun.">
        <title>Genetic determinants of endophytism in the Arabidopsis root mycobiome.</title>
        <authorList>
            <person name="Mesny F."/>
            <person name="Miyauchi S."/>
            <person name="Thiergart T."/>
            <person name="Pickel B."/>
            <person name="Atanasova L."/>
            <person name="Karlsson M."/>
            <person name="Huettel B."/>
            <person name="Barry K.W."/>
            <person name="Haridas S."/>
            <person name="Chen C."/>
            <person name="Bauer D."/>
            <person name="Andreopoulos W."/>
            <person name="Pangilinan J."/>
            <person name="LaButti K."/>
            <person name="Riley R."/>
            <person name="Lipzen A."/>
            <person name="Clum A."/>
            <person name="Drula E."/>
            <person name="Henrissat B."/>
            <person name="Kohler A."/>
            <person name="Grigoriev I.V."/>
            <person name="Martin F.M."/>
            <person name="Hacquard S."/>
        </authorList>
    </citation>
    <scope>NUCLEOTIDE SEQUENCE</scope>
    <source>
        <strain evidence="1">MPI-SDFR-AT-0120</strain>
    </source>
</reference>
<keyword evidence="2" id="KW-1185">Reference proteome</keyword>
<evidence type="ECO:0000313" key="2">
    <source>
        <dbReference type="Proteomes" id="UP000813461"/>
    </source>
</evidence>
<comment type="caution">
    <text evidence="1">The sequence shown here is derived from an EMBL/GenBank/DDBJ whole genome shotgun (WGS) entry which is preliminary data.</text>
</comment>
<accession>A0A8K0VWY7</accession>